<dbReference type="InterPro" id="IPR036291">
    <property type="entry name" value="NAD(P)-bd_dom_sf"/>
</dbReference>
<keyword evidence="2" id="KW-1185">Reference proteome</keyword>
<dbReference type="RefSeq" id="WP_155442278.1">
    <property type="nucleotide sequence ID" value="NZ_WNLA01000033.1"/>
</dbReference>
<name>A0A6L6Q900_9BURK</name>
<dbReference type="AlphaFoldDB" id="A0A6L6Q900"/>
<dbReference type="PANTHER" id="PTHR13812">
    <property type="entry name" value="KETIMINE REDUCTASE MU-CRYSTALLIN"/>
    <property type="match status" value="1"/>
</dbReference>
<dbReference type="EMBL" id="WNLA01000033">
    <property type="protein sequence ID" value="MTW05934.1"/>
    <property type="molecule type" value="Genomic_DNA"/>
</dbReference>
<reference evidence="1 2" key="1">
    <citation type="submission" date="2019-11" db="EMBL/GenBank/DDBJ databases">
        <title>Type strains purchased from KCTC, JCM and DSMZ.</title>
        <authorList>
            <person name="Lu H."/>
        </authorList>
    </citation>
    <scope>NUCLEOTIDE SEQUENCE [LARGE SCALE GENOMIC DNA]</scope>
    <source>
        <strain evidence="1 2">KCTC 42409</strain>
    </source>
</reference>
<protein>
    <submittedName>
        <fullName evidence="1">Delta(1)-pyrroline-2-carboxylate reductase family protein</fullName>
    </submittedName>
</protein>
<dbReference type="PIRSF" id="PIRSF001439">
    <property type="entry name" value="CryM"/>
    <property type="match status" value="1"/>
</dbReference>
<dbReference type="OrthoDB" id="5293744at2"/>
<accession>A0A6L6Q900</accession>
<evidence type="ECO:0000313" key="1">
    <source>
        <dbReference type="EMBL" id="MTW05934.1"/>
    </source>
</evidence>
<dbReference type="Gene3D" id="3.30.1780.10">
    <property type="entry name" value="ornithine cyclodeaminase, domain 1"/>
    <property type="match status" value="1"/>
</dbReference>
<evidence type="ECO:0000313" key="2">
    <source>
        <dbReference type="Proteomes" id="UP000484015"/>
    </source>
</evidence>
<organism evidence="1 2">
    <name type="scientific">Pseudoduganella ginsengisoli</name>
    <dbReference type="NCBI Taxonomy" id="1462440"/>
    <lineage>
        <taxon>Bacteria</taxon>
        <taxon>Pseudomonadati</taxon>
        <taxon>Pseudomonadota</taxon>
        <taxon>Betaproteobacteria</taxon>
        <taxon>Burkholderiales</taxon>
        <taxon>Oxalobacteraceae</taxon>
        <taxon>Telluria group</taxon>
        <taxon>Pseudoduganella</taxon>
    </lineage>
</organism>
<gene>
    <name evidence="1" type="ORF">GM668_28030</name>
</gene>
<dbReference type="InterPro" id="IPR023401">
    <property type="entry name" value="ODC_N"/>
</dbReference>
<dbReference type="Pfam" id="PF02423">
    <property type="entry name" value="OCD_Mu_crystall"/>
    <property type="match status" value="1"/>
</dbReference>
<comment type="caution">
    <text evidence="1">The sequence shown here is derived from an EMBL/GenBank/DDBJ whole genome shotgun (WGS) entry which is preliminary data.</text>
</comment>
<dbReference type="NCBIfam" id="NF005603">
    <property type="entry name" value="PRK07340.1"/>
    <property type="match status" value="1"/>
</dbReference>
<sequence length="306" mass="31614">MHILDAAGTAAALPYSLLVPAVKQAAIDLSRGAITAPERKVVTIDADSVLLCMPAVAADISVTKLITVHGNNARHGLPAIQGEVIVFDTATGRRLALLDGPTVTARRTAAMTLLGIETLAPQRPASVLLIGTGAQAAAHAQALIEHFNVREFHVAGSSLARAQAFADALRGRHPGVAACAYAAPEQAPQTAIVIALTTSTVPVIPERLPENTLAIGVGAFKRNMAEFPPALLHAREIVVDDAGGARHEAGDLIQAGVDWAGVRALGDILAGNVSRPARTPVFKTVGQAAWDLAAARVSSKFHGVLS</sequence>
<dbReference type="InterPro" id="IPR003462">
    <property type="entry name" value="ODC_Mu_crystall"/>
</dbReference>
<dbReference type="Proteomes" id="UP000484015">
    <property type="component" value="Unassembled WGS sequence"/>
</dbReference>
<dbReference type="SUPFAM" id="SSF51735">
    <property type="entry name" value="NAD(P)-binding Rossmann-fold domains"/>
    <property type="match status" value="1"/>
</dbReference>
<dbReference type="GO" id="GO:0042562">
    <property type="term" value="F:hormone binding"/>
    <property type="evidence" value="ECO:0007669"/>
    <property type="project" value="TreeGrafter"/>
</dbReference>
<dbReference type="GO" id="GO:0005737">
    <property type="term" value="C:cytoplasm"/>
    <property type="evidence" value="ECO:0007669"/>
    <property type="project" value="TreeGrafter"/>
</dbReference>
<proteinExistence type="predicted"/>
<dbReference type="PANTHER" id="PTHR13812:SF19">
    <property type="entry name" value="KETIMINE REDUCTASE MU-CRYSTALLIN"/>
    <property type="match status" value="1"/>
</dbReference>
<dbReference type="Gene3D" id="3.40.50.720">
    <property type="entry name" value="NAD(P)-binding Rossmann-like Domain"/>
    <property type="match status" value="1"/>
</dbReference>